<organism evidence="1 2">
    <name type="scientific">Coniosporium tulheliwenetii</name>
    <dbReference type="NCBI Taxonomy" id="3383036"/>
    <lineage>
        <taxon>Eukaryota</taxon>
        <taxon>Fungi</taxon>
        <taxon>Dikarya</taxon>
        <taxon>Ascomycota</taxon>
        <taxon>Pezizomycotina</taxon>
        <taxon>Dothideomycetes</taxon>
        <taxon>Dothideomycetes incertae sedis</taxon>
        <taxon>Coniosporium</taxon>
    </lineage>
</organism>
<dbReference type="Proteomes" id="UP001172680">
    <property type="component" value="Unassembled WGS sequence"/>
</dbReference>
<evidence type="ECO:0000313" key="2">
    <source>
        <dbReference type="Proteomes" id="UP001172680"/>
    </source>
</evidence>
<proteinExistence type="predicted"/>
<accession>A0ACC2ZI79</accession>
<sequence>MQAPKHRSISEDDRERRRRGDDRPTEAEKKQEQKPIQKPRTPKTAKEEQEQREEPGARQKEQEKTRGQQSSLYEPATAQSRIPSQRPRAQISAALTKPIPLSTSPPPPPRSRAALPDQATAFHDDTPSAPLPPPEKQKPNLNPTGLLAKETNTVSIGGASIVLKYNEPSDARKPSASTPWRLYVFKGRDILDTIPLHTRSCWLIGREERVADLPYVIDLESSNGTRLNGERVEASRFVELRDGDVLGFGESEREYVVMLPPADEKG</sequence>
<gene>
    <name evidence="1" type="ORF">H2199_002237</name>
</gene>
<name>A0ACC2ZI79_9PEZI</name>
<protein>
    <submittedName>
        <fullName evidence="1">Uncharacterized protein</fullName>
    </submittedName>
</protein>
<keyword evidence="2" id="KW-1185">Reference proteome</keyword>
<dbReference type="EMBL" id="JAPDRP010000005">
    <property type="protein sequence ID" value="KAJ9647250.1"/>
    <property type="molecule type" value="Genomic_DNA"/>
</dbReference>
<reference evidence="1" key="1">
    <citation type="submission" date="2022-10" db="EMBL/GenBank/DDBJ databases">
        <title>Culturing micro-colonial fungi from biological soil crusts in the Mojave desert and describing Neophaeococcomyces mojavensis, and introducing the new genera and species Taxawa tesnikishii.</title>
        <authorList>
            <person name="Kurbessoian T."/>
            <person name="Stajich J.E."/>
        </authorList>
    </citation>
    <scope>NUCLEOTIDE SEQUENCE</scope>
    <source>
        <strain evidence="1">JES_115</strain>
    </source>
</reference>
<evidence type="ECO:0000313" key="1">
    <source>
        <dbReference type="EMBL" id="KAJ9647250.1"/>
    </source>
</evidence>
<comment type="caution">
    <text evidence="1">The sequence shown here is derived from an EMBL/GenBank/DDBJ whole genome shotgun (WGS) entry which is preliminary data.</text>
</comment>